<reference evidence="2 3" key="1">
    <citation type="submission" date="2020-07" db="EMBL/GenBank/DDBJ databases">
        <title>Genomic Encyclopedia of Type Strains, Phase IV (KMG-IV): sequencing the most valuable type-strain genomes for metagenomic binning, comparative biology and taxonomic classification.</title>
        <authorList>
            <person name="Goeker M."/>
        </authorList>
    </citation>
    <scope>NUCLEOTIDE SEQUENCE [LARGE SCALE GENOMIC DNA]</scope>
    <source>
        <strain evidence="2 3">DSM 23697</strain>
    </source>
</reference>
<keyword evidence="1" id="KW-0472">Membrane</keyword>
<keyword evidence="1" id="KW-0812">Transmembrane</keyword>
<keyword evidence="1" id="KW-1133">Transmembrane helix</keyword>
<dbReference type="AlphaFoldDB" id="A0A8E2D5C4"/>
<evidence type="ECO:0000313" key="3">
    <source>
        <dbReference type="Proteomes" id="UP000574332"/>
    </source>
</evidence>
<name>A0A8E2D5C4_9PORP</name>
<sequence>MDNNSNLYKELRSKGAQLGNDVQSYTYWGDKIFTSVRFTSALSSCFLFVLGLFVVPGKLKWWMLGGSVFLTLAGIGKEL</sequence>
<proteinExistence type="predicted"/>
<dbReference type="EMBL" id="JACCCY010000007">
    <property type="protein sequence ID" value="NYI51066.1"/>
    <property type="molecule type" value="Genomic_DNA"/>
</dbReference>
<gene>
    <name evidence="2" type="ORF">F5613_003239</name>
</gene>
<evidence type="ECO:0000256" key="1">
    <source>
        <dbReference type="SAM" id="Phobius"/>
    </source>
</evidence>
<protein>
    <submittedName>
        <fullName evidence="2">Uncharacterized protein</fullName>
    </submittedName>
</protein>
<organism evidence="2 3">
    <name type="scientific">Macellibacteroides fermentans</name>
    <dbReference type="NCBI Taxonomy" id="879969"/>
    <lineage>
        <taxon>Bacteria</taxon>
        <taxon>Pseudomonadati</taxon>
        <taxon>Bacteroidota</taxon>
        <taxon>Bacteroidia</taxon>
        <taxon>Bacteroidales</taxon>
        <taxon>Porphyromonadaceae</taxon>
        <taxon>Macellibacteroides</taxon>
    </lineage>
</organism>
<keyword evidence="3" id="KW-1185">Reference proteome</keyword>
<accession>A0A8E2D5C4</accession>
<dbReference type="RefSeq" id="WP_246303438.1">
    <property type="nucleotide sequence ID" value="NZ_JACCCY010000007.1"/>
</dbReference>
<comment type="caution">
    <text evidence="2">The sequence shown here is derived from an EMBL/GenBank/DDBJ whole genome shotgun (WGS) entry which is preliminary data.</text>
</comment>
<evidence type="ECO:0000313" key="2">
    <source>
        <dbReference type="EMBL" id="NYI51066.1"/>
    </source>
</evidence>
<feature type="transmembrane region" description="Helical" evidence="1">
    <location>
        <begin position="32"/>
        <end position="55"/>
    </location>
</feature>
<dbReference type="Proteomes" id="UP000574332">
    <property type="component" value="Unassembled WGS sequence"/>
</dbReference>